<proteinExistence type="predicted"/>
<sequence length="906" mass="102821">MSMNLEAQKIFKDNVAKAVNKDTVKVMHFNSKDKLLDKLLHRKARVHSDRRLVLKDRVPTARVLDHRDRELSDKLLHLKAKVPLDRRLVHKDRVPTAKVQDHKDRELLDKLLHLKVKVPSDRRLVLKDRVPTARVLDHRDRELSDKLLHLKARVHSDRRLVLKDRVPTARVLDHRDRELSDKLLHLKARVPLDRRLVHKDRVPTAKLQDRKDRELLDKLLHLKVKVPSDRRLVLKDKVSTARVLNHRDRELSDKLLHLKARVPSDRRLVLKDRVPTAKLQDRKDRELLDKLLHLKVKVPTDRRLVLKDRVPMARVLDHRDRELSDKQLHLKARVPLDRHLVHKDRVPTAKVQDRKDREDKVPSDKLLVPLKDRTHLGRQVDHKGKVLLGNLLGLKDRVFLDRMLHPRDRARLVRLLERKHRVLLDRLLGNKVRVSLDRLQHQKGKEASGKPLVHKVKGPLAHSSALKAVVLASVNHHRPIKMDTTTVVLRDLRFKPELIALDKDRHHNIGLADMSRDLGLQAMVSHHKSVLATHLQQRSDRMVLHLVLAEVPQAIPLDISMTSLARKLVNKSLKPILPVLEHQAKATTANMSSAQTGQTDWGSTTPVLIILAAFIACSYGAKLDRAYLPPEYAMTSGGSGEFLQTPILSSPLNFNDLRNQGNDYNGVVENNDYANEGSRFTNEDPKQMAAFGSYERPERPRAALERNAAILRQDNENDGEKYLYAYETENGIAAEENGVATNGVEALGSYSYTGDDGQVYSIRYTAGRNGFVPEGDHLPTPPPIPEEIQLALEQNARDEAAGVYDDGSYSEGKYAGSDGGYQTPSFGHSDANRDVNNSDDDAVVVNSALSPEPYRTGSEFANGPNRRDQLSNGVTKAYLPPTAARLPGFSSSNRRSSFNDRTGYNY</sequence>
<evidence type="ECO:0000256" key="2">
    <source>
        <dbReference type="ARBA" id="ARBA00022729"/>
    </source>
</evidence>
<keyword evidence="2" id="KW-0732">Signal</keyword>
<organism evidence="5 6">
    <name type="scientific">Iphiclides podalirius</name>
    <name type="common">scarce swallowtail</name>
    <dbReference type="NCBI Taxonomy" id="110791"/>
    <lineage>
        <taxon>Eukaryota</taxon>
        <taxon>Metazoa</taxon>
        <taxon>Ecdysozoa</taxon>
        <taxon>Arthropoda</taxon>
        <taxon>Hexapoda</taxon>
        <taxon>Insecta</taxon>
        <taxon>Pterygota</taxon>
        <taxon>Neoptera</taxon>
        <taxon>Endopterygota</taxon>
        <taxon>Lepidoptera</taxon>
        <taxon>Glossata</taxon>
        <taxon>Ditrysia</taxon>
        <taxon>Papilionoidea</taxon>
        <taxon>Papilionidae</taxon>
        <taxon>Papilioninae</taxon>
        <taxon>Iphiclides</taxon>
    </lineage>
</organism>
<dbReference type="PROSITE" id="PS00233">
    <property type="entry name" value="CHIT_BIND_RR_1"/>
    <property type="match status" value="1"/>
</dbReference>
<accession>A0ABN8HVG9</accession>
<dbReference type="Proteomes" id="UP000837857">
    <property type="component" value="Chromosome 14"/>
</dbReference>
<evidence type="ECO:0000256" key="1">
    <source>
        <dbReference type="ARBA" id="ARBA00022460"/>
    </source>
</evidence>
<feature type="region of interest" description="Disordered" evidence="4">
    <location>
        <begin position="851"/>
        <end position="906"/>
    </location>
</feature>
<dbReference type="InterPro" id="IPR000618">
    <property type="entry name" value="Insect_cuticle"/>
</dbReference>
<dbReference type="InterPro" id="IPR031311">
    <property type="entry name" value="CHIT_BIND_RR_consensus"/>
</dbReference>
<feature type="non-terminal residue" evidence="5">
    <location>
        <position position="906"/>
    </location>
</feature>
<keyword evidence="6" id="KW-1185">Reference proteome</keyword>
<name>A0ABN8HVG9_9NEOP</name>
<keyword evidence="1 3" id="KW-0193">Cuticle</keyword>
<dbReference type="Pfam" id="PF00379">
    <property type="entry name" value="Chitin_bind_4"/>
    <property type="match status" value="1"/>
</dbReference>
<protein>
    <submittedName>
        <fullName evidence="5">Uncharacterized protein</fullName>
    </submittedName>
</protein>
<dbReference type="PANTHER" id="PTHR10380">
    <property type="entry name" value="CUTICLE PROTEIN"/>
    <property type="match status" value="1"/>
</dbReference>
<dbReference type="PANTHER" id="PTHR10380:SF173">
    <property type="entry name" value="CUTICULAR PROTEIN 47EF, ISOFORM C-RELATED"/>
    <property type="match status" value="1"/>
</dbReference>
<reference evidence="5" key="1">
    <citation type="submission" date="2022-03" db="EMBL/GenBank/DDBJ databases">
        <authorList>
            <person name="Martin H S."/>
        </authorList>
    </citation>
    <scope>NUCLEOTIDE SEQUENCE</scope>
</reference>
<dbReference type="PROSITE" id="PS51155">
    <property type="entry name" value="CHIT_BIND_RR_2"/>
    <property type="match status" value="1"/>
</dbReference>
<dbReference type="InterPro" id="IPR050468">
    <property type="entry name" value="Cuticle_Struct_Prot"/>
</dbReference>
<evidence type="ECO:0000256" key="3">
    <source>
        <dbReference type="PROSITE-ProRule" id="PRU00497"/>
    </source>
</evidence>
<evidence type="ECO:0000256" key="4">
    <source>
        <dbReference type="SAM" id="MobiDB-lite"/>
    </source>
</evidence>
<evidence type="ECO:0000313" key="5">
    <source>
        <dbReference type="EMBL" id="CAH2042025.1"/>
    </source>
</evidence>
<evidence type="ECO:0000313" key="6">
    <source>
        <dbReference type="Proteomes" id="UP000837857"/>
    </source>
</evidence>
<dbReference type="EMBL" id="OW152826">
    <property type="protein sequence ID" value="CAH2042025.1"/>
    <property type="molecule type" value="Genomic_DNA"/>
</dbReference>
<gene>
    <name evidence="5" type="ORF">IPOD504_LOCUS3535</name>
</gene>